<feature type="transmembrane region" description="Helical" evidence="5">
    <location>
        <begin position="473"/>
        <end position="492"/>
    </location>
</feature>
<keyword evidence="3 5" id="KW-1133">Transmembrane helix</keyword>
<feature type="transmembrane region" description="Helical" evidence="5">
    <location>
        <begin position="498"/>
        <end position="521"/>
    </location>
</feature>
<dbReference type="GO" id="GO:0022857">
    <property type="term" value="F:transmembrane transporter activity"/>
    <property type="evidence" value="ECO:0007669"/>
    <property type="project" value="InterPro"/>
</dbReference>
<dbReference type="GO" id="GO:0016020">
    <property type="term" value="C:membrane"/>
    <property type="evidence" value="ECO:0007669"/>
    <property type="project" value="UniProtKB-SubCell"/>
</dbReference>
<dbReference type="Proteomes" id="UP000235965">
    <property type="component" value="Unassembled WGS sequence"/>
</dbReference>
<sequence>MDFDEVLEEIGEFGRYQIITYLLICLPVLFSAANSLTYVFTAGVPNYRCLVPGCDDETNPRYLTPWVPEAVPPAEKDNELGASTEYKPDQCHMYTPDSNVTNMSCPLGHFSRNTAKCDAWLYEDSEHTIVGEWNITCLDNQWKLSLVGTVHFAGILMGSMVFGLLADTFGRKAVFLFCILLMSVSGVAQAAAPDYVTFQLFVFINALGTAGVYPLAFILGVELVGTQKREMSGVLLNYFYAVGEAAVGLVAWLTKSWVAIQLAVSAPPAMFILYYWCIPESIRWLLAKRKNREAAKIVKMAAQVNGAVLSDRLLSAFDDDNTKQRKVEEAESIDEIQGISKTVVQICKSKKLLLRSLNLFYNWAANAFVYYGLSVNSTSLSGNKYLNFALVCLVEIPGYTLAWVAMNRWGRRKPLAASLLLCTATCLAALFVPQDMNRVVVLLFLTGKLGITSSFAILVVYTTELYPTAMRSIGVGASSTVGRVGAMLAPFAPLLGVYLPSLSLLLFASVSFIAGVLALLLPETLGARLPDTVEELVAL</sequence>
<evidence type="ECO:0000313" key="8">
    <source>
        <dbReference type="Proteomes" id="UP000235965"/>
    </source>
</evidence>
<dbReference type="PANTHER" id="PTHR24064">
    <property type="entry name" value="SOLUTE CARRIER FAMILY 22 MEMBER"/>
    <property type="match status" value="1"/>
</dbReference>
<evidence type="ECO:0000259" key="6">
    <source>
        <dbReference type="PROSITE" id="PS50850"/>
    </source>
</evidence>
<dbReference type="PROSITE" id="PS50850">
    <property type="entry name" value="MFS"/>
    <property type="match status" value="1"/>
</dbReference>
<dbReference type="CDD" id="cd17317">
    <property type="entry name" value="MFS_SLC22"/>
    <property type="match status" value="1"/>
</dbReference>
<dbReference type="OrthoDB" id="3936150at2759"/>
<dbReference type="SUPFAM" id="SSF103473">
    <property type="entry name" value="MFS general substrate transporter"/>
    <property type="match status" value="1"/>
</dbReference>
<organism evidence="7 8">
    <name type="scientific">Cryptotermes secundus</name>
    <dbReference type="NCBI Taxonomy" id="105785"/>
    <lineage>
        <taxon>Eukaryota</taxon>
        <taxon>Metazoa</taxon>
        <taxon>Ecdysozoa</taxon>
        <taxon>Arthropoda</taxon>
        <taxon>Hexapoda</taxon>
        <taxon>Insecta</taxon>
        <taxon>Pterygota</taxon>
        <taxon>Neoptera</taxon>
        <taxon>Polyneoptera</taxon>
        <taxon>Dictyoptera</taxon>
        <taxon>Blattodea</taxon>
        <taxon>Blattoidea</taxon>
        <taxon>Termitoidae</taxon>
        <taxon>Kalotermitidae</taxon>
        <taxon>Cryptotermitinae</taxon>
        <taxon>Cryptotermes</taxon>
    </lineage>
</organism>
<dbReference type="InterPro" id="IPR020846">
    <property type="entry name" value="MFS_dom"/>
</dbReference>
<dbReference type="InParanoid" id="A0A2J7RJJ4"/>
<feature type="transmembrane region" description="Helical" evidence="5">
    <location>
        <begin position="439"/>
        <end position="461"/>
    </location>
</feature>
<feature type="transmembrane region" description="Helical" evidence="5">
    <location>
        <begin position="259"/>
        <end position="278"/>
    </location>
</feature>
<evidence type="ECO:0000313" key="7">
    <source>
        <dbReference type="EMBL" id="PNF41001.1"/>
    </source>
</evidence>
<feature type="transmembrane region" description="Helical" evidence="5">
    <location>
        <begin position="173"/>
        <end position="192"/>
    </location>
</feature>
<keyword evidence="8" id="KW-1185">Reference proteome</keyword>
<keyword evidence="4 5" id="KW-0472">Membrane</keyword>
<keyword evidence="2 5" id="KW-0812">Transmembrane</keyword>
<dbReference type="AlphaFoldDB" id="A0A2J7RJJ4"/>
<protein>
    <submittedName>
        <fullName evidence="7">Organic cation transporter protein</fullName>
    </submittedName>
</protein>
<feature type="domain" description="Major facilitator superfamily (MFS) profile" evidence="6">
    <location>
        <begin position="97"/>
        <end position="526"/>
    </location>
</feature>
<evidence type="ECO:0000256" key="5">
    <source>
        <dbReference type="SAM" id="Phobius"/>
    </source>
</evidence>
<dbReference type="Gene3D" id="1.20.1250.20">
    <property type="entry name" value="MFS general substrate transporter like domains"/>
    <property type="match status" value="1"/>
</dbReference>
<evidence type="ECO:0000256" key="4">
    <source>
        <dbReference type="ARBA" id="ARBA00023136"/>
    </source>
</evidence>
<comment type="caution">
    <text evidence="7">The sequence shown here is derived from an EMBL/GenBank/DDBJ whole genome shotgun (WGS) entry which is preliminary data.</text>
</comment>
<feature type="transmembrane region" description="Helical" evidence="5">
    <location>
        <begin position="18"/>
        <end position="40"/>
    </location>
</feature>
<dbReference type="EMBL" id="NEVH01002992">
    <property type="protein sequence ID" value="PNF41001.1"/>
    <property type="molecule type" value="Genomic_DNA"/>
</dbReference>
<gene>
    <name evidence="7" type="primary">Orct_12</name>
    <name evidence="7" type="ORF">B7P43_G08847</name>
</gene>
<feature type="transmembrane region" description="Helical" evidence="5">
    <location>
        <begin position="144"/>
        <end position="166"/>
    </location>
</feature>
<feature type="transmembrane region" description="Helical" evidence="5">
    <location>
        <begin position="415"/>
        <end position="433"/>
    </location>
</feature>
<evidence type="ECO:0000256" key="1">
    <source>
        <dbReference type="ARBA" id="ARBA00004141"/>
    </source>
</evidence>
<feature type="transmembrane region" description="Helical" evidence="5">
    <location>
        <begin position="233"/>
        <end position="253"/>
    </location>
</feature>
<dbReference type="Pfam" id="PF00083">
    <property type="entry name" value="Sugar_tr"/>
    <property type="match status" value="1"/>
</dbReference>
<proteinExistence type="predicted"/>
<dbReference type="STRING" id="105785.A0A2J7RJJ4"/>
<accession>A0A2J7RJJ4</accession>
<feature type="transmembrane region" description="Helical" evidence="5">
    <location>
        <begin position="198"/>
        <end position="221"/>
    </location>
</feature>
<feature type="transmembrane region" description="Helical" evidence="5">
    <location>
        <begin position="352"/>
        <end position="373"/>
    </location>
</feature>
<dbReference type="InterPro" id="IPR036259">
    <property type="entry name" value="MFS_trans_sf"/>
</dbReference>
<evidence type="ECO:0000256" key="2">
    <source>
        <dbReference type="ARBA" id="ARBA00022692"/>
    </source>
</evidence>
<comment type="subcellular location">
    <subcellularLocation>
        <location evidence="1">Membrane</location>
        <topology evidence="1">Multi-pass membrane protein</topology>
    </subcellularLocation>
</comment>
<reference evidence="7 8" key="1">
    <citation type="submission" date="2017-12" db="EMBL/GenBank/DDBJ databases">
        <title>Hemimetabolous genomes reveal molecular basis of termite eusociality.</title>
        <authorList>
            <person name="Harrison M.C."/>
            <person name="Jongepier E."/>
            <person name="Robertson H.M."/>
            <person name="Arning N."/>
            <person name="Bitard-Feildel T."/>
            <person name="Chao H."/>
            <person name="Childers C.P."/>
            <person name="Dinh H."/>
            <person name="Doddapaneni H."/>
            <person name="Dugan S."/>
            <person name="Gowin J."/>
            <person name="Greiner C."/>
            <person name="Han Y."/>
            <person name="Hu H."/>
            <person name="Hughes D.S.T."/>
            <person name="Huylmans A.-K."/>
            <person name="Kemena C."/>
            <person name="Kremer L.P.M."/>
            <person name="Lee S.L."/>
            <person name="Lopez-Ezquerra A."/>
            <person name="Mallet L."/>
            <person name="Monroy-Kuhn J.M."/>
            <person name="Moser A."/>
            <person name="Murali S.C."/>
            <person name="Muzny D.M."/>
            <person name="Otani S."/>
            <person name="Piulachs M.-D."/>
            <person name="Poelchau M."/>
            <person name="Qu J."/>
            <person name="Schaub F."/>
            <person name="Wada-Katsumata A."/>
            <person name="Worley K.C."/>
            <person name="Xie Q."/>
            <person name="Ylla G."/>
            <person name="Poulsen M."/>
            <person name="Gibbs R.A."/>
            <person name="Schal C."/>
            <person name="Richards S."/>
            <person name="Belles X."/>
            <person name="Korb J."/>
            <person name="Bornberg-Bauer E."/>
        </authorList>
    </citation>
    <scope>NUCLEOTIDE SEQUENCE [LARGE SCALE GENOMIC DNA]</scope>
    <source>
        <tissue evidence="7">Whole body</tissue>
    </source>
</reference>
<evidence type="ECO:0000256" key="3">
    <source>
        <dbReference type="ARBA" id="ARBA00022989"/>
    </source>
</evidence>
<dbReference type="InterPro" id="IPR005828">
    <property type="entry name" value="MFS_sugar_transport-like"/>
</dbReference>
<name>A0A2J7RJJ4_9NEOP</name>
<feature type="transmembrane region" description="Helical" evidence="5">
    <location>
        <begin position="385"/>
        <end position="406"/>
    </location>
</feature>